<feature type="compositionally biased region" description="Polar residues" evidence="1">
    <location>
        <begin position="154"/>
        <end position="163"/>
    </location>
</feature>
<keyword evidence="3" id="KW-1185">Reference proteome</keyword>
<accession>A0ABD3UV90</accession>
<dbReference type="Proteomes" id="UP001634394">
    <property type="component" value="Unassembled WGS sequence"/>
</dbReference>
<sequence length="348" mass="39029">MTRPLGKTSRKSTTLSVEKRTAAAKHGRLSKKVDKLNKQLATDPVVDLLPTEILMVTFSSNIDAKEITQMNLDVHPGSTRVTRATAMKIANQITNVDEAIRYKKVKKPFSIQIISKNSTINELDQQGVRPENIITAITTGTENITTTIAPEMENTTTTSTNDPYQKIKAGSKSATTNEIEKQEERTGNTTITLNAGTQKTKTLEMVKATIIKTTDDSREKNKVRNTDATINKEDKQRVRTDNTTTIIPQVKESTTTIITPKMKKLTIITKDDRHEKNISGDKIYQMKQTPININHDNTDNINITEKKHSYTLHSSQEPGPSKHISDREMEGINKAIREADRVERYGKD</sequence>
<gene>
    <name evidence="2" type="ORF">ACJMK2_015864</name>
</gene>
<evidence type="ECO:0000313" key="2">
    <source>
        <dbReference type="EMBL" id="KAL3852190.1"/>
    </source>
</evidence>
<organism evidence="2 3">
    <name type="scientific">Sinanodonta woodiana</name>
    <name type="common">Chinese pond mussel</name>
    <name type="synonym">Anodonta woodiana</name>
    <dbReference type="NCBI Taxonomy" id="1069815"/>
    <lineage>
        <taxon>Eukaryota</taxon>
        <taxon>Metazoa</taxon>
        <taxon>Spiralia</taxon>
        <taxon>Lophotrochozoa</taxon>
        <taxon>Mollusca</taxon>
        <taxon>Bivalvia</taxon>
        <taxon>Autobranchia</taxon>
        <taxon>Heteroconchia</taxon>
        <taxon>Palaeoheterodonta</taxon>
        <taxon>Unionida</taxon>
        <taxon>Unionoidea</taxon>
        <taxon>Unionidae</taxon>
        <taxon>Unioninae</taxon>
        <taxon>Sinanodonta</taxon>
    </lineage>
</organism>
<proteinExistence type="predicted"/>
<comment type="caution">
    <text evidence="2">The sequence shown here is derived from an EMBL/GenBank/DDBJ whole genome shotgun (WGS) entry which is preliminary data.</text>
</comment>
<evidence type="ECO:0000313" key="3">
    <source>
        <dbReference type="Proteomes" id="UP001634394"/>
    </source>
</evidence>
<dbReference type="AlphaFoldDB" id="A0ABD3UV90"/>
<protein>
    <submittedName>
        <fullName evidence="2">Uncharacterized protein</fullName>
    </submittedName>
</protein>
<evidence type="ECO:0000256" key="1">
    <source>
        <dbReference type="SAM" id="MobiDB-lite"/>
    </source>
</evidence>
<name>A0ABD3UV90_SINWO</name>
<feature type="region of interest" description="Disordered" evidence="1">
    <location>
        <begin position="1"/>
        <end position="29"/>
    </location>
</feature>
<reference evidence="2 3" key="1">
    <citation type="submission" date="2024-11" db="EMBL/GenBank/DDBJ databases">
        <title>Chromosome-level genome assembly of the freshwater bivalve Anodonta woodiana.</title>
        <authorList>
            <person name="Chen X."/>
        </authorList>
    </citation>
    <scope>NUCLEOTIDE SEQUENCE [LARGE SCALE GENOMIC DNA]</scope>
    <source>
        <strain evidence="2">MN2024</strain>
        <tissue evidence="2">Gills</tissue>
    </source>
</reference>
<feature type="region of interest" description="Disordered" evidence="1">
    <location>
        <begin position="154"/>
        <end position="185"/>
    </location>
</feature>
<dbReference type="EMBL" id="JBJQND010000015">
    <property type="protein sequence ID" value="KAL3852190.1"/>
    <property type="molecule type" value="Genomic_DNA"/>
</dbReference>